<dbReference type="InterPro" id="IPR002744">
    <property type="entry name" value="MIP18-like"/>
</dbReference>
<sequence>MGEESMRADGAQRSDGAPHADGAQRADGRRPADARDAAVWDAAATVMDPEVPVLSIADLGVLRRAELLADGTALVTITPTYSGCPAMDAITADVHRALTTAGFERTRVELTLSPAWTTDWMSDEGKEKLREYGIAPPTGSAPAGPKGPIPVSLSVPCPRCRSLRTRELSRFASTACKALYQCSDCHEPFDYFKVH</sequence>
<feature type="domain" description="PaaD zinc beta ribbon" evidence="3">
    <location>
        <begin position="153"/>
        <end position="193"/>
    </location>
</feature>
<reference evidence="4 5" key="1">
    <citation type="submission" date="2020-08" db="EMBL/GenBank/DDBJ databases">
        <title>Sequencing the genomes of 1000 actinobacteria strains.</title>
        <authorList>
            <person name="Klenk H.-P."/>
        </authorList>
    </citation>
    <scope>NUCLEOTIDE SEQUENCE [LARGE SCALE GENOMIC DNA]</scope>
    <source>
        <strain evidence="4 5">DSM 23040</strain>
    </source>
</reference>
<dbReference type="Pfam" id="PF01883">
    <property type="entry name" value="FeS_assembly_P"/>
    <property type="match status" value="1"/>
</dbReference>
<gene>
    <name evidence="4" type="ORF">FHX50_001937</name>
</gene>
<dbReference type="InterPro" id="IPR056572">
    <property type="entry name" value="Zn_ribbon_PaaD"/>
</dbReference>
<feature type="region of interest" description="Disordered" evidence="1">
    <location>
        <begin position="1"/>
        <end position="34"/>
    </location>
</feature>
<evidence type="ECO:0000256" key="1">
    <source>
        <dbReference type="SAM" id="MobiDB-lite"/>
    </source>
</evidence>
<dbReference type="Pfam" id="PF23451">
    <property type="entry name" value="Zn_ribbon_PaaD"/>
    <property type="match status" value="1"/>
</dbReference>
<dbReference type="Proteomes" id="UP000568050">
    <property type="component" value="Unassembled WGS sequence"/>
</dbReference>
<dbReference type="NCBIfam" id="TIGR02159">
    <property type="entry name" value="PA_CoA_Oxy4"/>
    <property type="match status" value="1"/>
</dbReference>
<dbReference type="PANTHER" id="PTHR42831">
    <property type="entry name" value="FE-S PROTEIN MATURATION AUXILIARY FACTOR YITW"/>
    <property type="match status" value="1"/>
</dbReference>
<dbReference type="PANTHER" id="PTHR42831:SF3">
    <property type="entry name" value="1,2-PHENYLACETYL-COA EPOXIDASE, SUBUNIT D-RELATED"/>
    <property type="match status" value="1"/>
</dbReference>
<dbReference type="InterPro" id="IPR052339">
    <property type="entry name" value="Fe-S_Maturation_MIP18"/>
</dbReference>
<dbReference type="InterPro" id="IPR011883">
    <property type="entry name" value="PaaD-like"/>
</dbReference>
<keyword evidence="5" id="KW-1185">Reference proteome</keyword>
<proteinExistence type="predicted"/>
<dbReference type="Gene3D" id="3.30.300.130">
    <property type="entry name" value="Fe-S cluster assembly (FSCA)"/>
    <property type="match status" value="1"/>
</dbReference>
<evidence type="ECO:0000259" key="2">
    <source>
        <dbReference type="Pfam" id="PF01883"/>
    </source>
</evidence>
<dbReference type="SUPFAM" id="SSF117916">
    <property type="entry name" value="Fe-S cluster assembly (FSCA) domain-like"/>
    <property type="match status" value="1"/>
</dbReference>
<dbReference type="EMBL" id="JACHWP010000008">
    <property type="protein sequence ID" value="MBB3023640.1"/>
    <property type="molecule type" value="Genomic_DNA"/>
</dbReference>
<protein>
    <submittedName>
        <fullName evidence="4">Ring-1,2-phenylacetyl-CoA epoxidase subunit PaaD</fullName>
    </submittedName>
</protein>
<dbReference type="AlphaFoldDB" id="A0A839QXS5"/>
<accession>A0A839QXS5</accession>
<feature type="domain" description="MIP18 family-like" evidence="2">
    <location>
        <begin position="37"/>
        <end position="109"/>
    </location>
</feature>
<evidence type="ECO:0000313" key="5">
    <source>
        <dbReference type="Proteomes" id="UP000568050"/>
    </source>
</evidence>
<evidence type="ECO:0000313" key="4">
    <source>
        <dbReference type="EMBL" id="MBB3023640.1"/>
    </source>
</evidence>
<dbReference type="InterPro" id="IPR034904">
    <property type="entry name" value="FSCA_dom_sf"/>
</dbReference>
<evidence type="ECO:0000259" key="3">
    <source>
        <dbReference type="Pfam" id="PF23451"/>
    </source>
</evidence>
<name>A0A839QXS5_9MICO</name>
<comment type="caution">
    <text evidence="4">The sequence shown here is derived from an EMBL/GenBank/DDBJ whole genome shotgun (WGS) entry which is preliminary data.</text>
</comment>
<dbReference type="RefSeq" id="WP_281368097.1">
    <property type="nucleotide sequence ID" value="NZ_CBCSFZ010000051.1"/>
</dbReference>
<organism evidence="4 5">
    <name type="scientific">Helcobacillus massiliensis</name>
    <dbReference type="NCBI Taxonomy" id="521392"/>
    <lineage>
        <taxon>Bacteria</taxon>
        <taxon>Bacillati</taxon>
        <taxon>Actinomycetota</taxon>
        <taxon>Actinomycetes</taxon>
        <taxon>Micrococcales</taxon>
        <taxon>Dermabacteraceae</taxon>
        <taxon>Helcobacillus</taxon>
    </lineage>
</organism>